<evidence type="ECO:0000313" key="19">
    <source>
        <dbReference type="Proteomes" id="UP001174909"/>
    </source>
</evidence>
<comment type="pathway">
    <text evidence="3">Glycan metabolism; chondroitin sulfate biosynthesis.</text>
</comment>
<dbReference type="FunFam" id="3.90.550.50:FF:000018">
    <property type="entry name" value="Hexosyltransferase"/>
    <property type="match status" value="1"/>
</dbReference>
<evidence type="ECO:0000256" key="16">
    <source>
        <dbReference type="SAM" id="MobiDB-lite"/>
    </source>
</evidence>
<comment type="cofactor">
    <cofactor evidence="1">
        <name>Mn(2+)</name>
        <dbReference type="ChEBI" id="CHEBI:29035"/>
    </cofactor>
</comment>
<comment type="caution">
    <text evidence="18">The sequence shown here is derived from an EMBL/GenBank/DDBJ whole genome shotgun (WGS) entry which is preliminary data.</text>
</comment>
<keyword evidence="7" id="KW-0808">Transferase</keyword>
<dbReference type="PANTHER" id="PTHR11214">
    <property type="entry name" value="BETA-1,3-N-ACETYLGLUCOSAMINYLTRANSFERASE"/>
    <property type="match status" value="1"/>
</dbReference>
<feature type="compositionally biased region" description="Polar residues" evidence="16">
    <location>
        <begin position="658"/>
        <end position="668"/>
    </location>
</feature>
<dbReference type="Gene3D" id="2.30.30.40">
    <property type="entry name" value="SH3 Domains"/>
    <property type="match status" value="1"/>
</dbReference>
<evidence type="ECO:0000256" key="13">
    <source>
        <dbReference type="ARBA" id="ARBA00023180"/>
    </source>
</evidence>
<dbReference type="AlphaFoldDB" id="A0AA35XE21"/>
<evidence type="ECO:0000256" key="11">
    <source>
        <dbReference type="ARBA" id="ARBA00023034"/>
    </source>
</evidence>
<keyword evidence="14" id="KW-0464">Manganese</keyword>
<name>A0AA35XE21_GEOBA</name>
<evidence type="ECO:0000313" key="18">
    <source>
        <dbReference type="EMBL" id="CAI8048040.1"/>
    </source>
</evidence>
<keyword evidence="13" id="KW-0325">Glycoprotein</keyword>
<evidence type="ECO:0000256" key="3">
    <source>
        <dbReference type="ARBA" id="ARBA00004840"/>
    </source>
</evidence>
<comment type="pathway">
    <text evidence="4">Glycan metabolism; heparan sulfate biosynthesis.</text>
</comment>
<dbReference type="Proteomes" id="UP001174909">
    <property type="component" value="Unassembled WGS sequence"/>
</dbReference>
<evidence type="ECO:0000256" key="15">
    <source>
        <dbReference type="ARBA" id="ARBA00066517"/>
    </source>
</evidence>
<evidence type="ECO:0000256" key="9">
    <source>
        <dbReference type="ARBA" id="ARBA00022968"/>
    </source>
</evidence>
<evidence type="ECO:0000256" key="1">
    <source>
        <dbReference type="ARBA" id="ARBA00001936"/>
    </source>
</evidence>
<feature type="compositionally biased region" description="Polar residues" evidence="16">
    <location>
        <begin position="503"/>
        <end position="512"/>
    </location>
</feature>
<dbReference type="GO" id="GO:0000139">
    <property type="term" value="C:Golgi membrane"/>
    <property type="evidence" value="ECO:0007669"/>
    <property type="project" value="UniProtKB-SubCell"/>
</dbReference>
<accession>A0AA35XE21</accession>
<dbReference type="InterPro" id="IPR036028">
    <property type="entry name" value="SH3-like_dom_sf"/>
</dbReference>
<keyword evidence="6" id="KW-0328">Glycosyltransferase</keyword>
<evidence type="ECO:0000256" key="14">
    <source>
        <dbReference type="ARBA" id="ARBA00023211"/>
    </source>
</evidence>
<keyword evidence="9" id="KW-0735">Signal-anchor</keyword>
<keyword evidence="12 17" id="KW-0472">Membrane</keyword>
<evidence type="ECO:0000256" key="4">
    <source>
        <dbReference type="ARBA" id="ARBA00005093"/>
    </source>
</evidence>
<dbReference type="PANTHER" id="PTHR11214:SF3">
    <property type="entry name" value="BETA-1,3-GALACTOSYLTRANSFERASE 6"/>
    <property type="match status" value="1"/>
</dbReference>
<protein>
    <recommendedName>
        <fullName evidence="15">galactosylxylosylprotein 3-beta-galactosyltransferase</fullName>
        <ecNumber evidence="15">2.4.1.134</ecNumber>
    </recommendedName>
</protein>
<feature type="region of interest" description="Disordered" evidence="16">
    <location>
        <begin position="503"/>
        <end position="535"/>
    </location>
</feature>
<dbReference type="Pfam" id="PF01762">
    <property type="entry name" value="Galactosyl_T"/>
    <property type="match status" value="1"/>
</dbReference>
<dbReference type="EC" id="2.4.1.134" evidence="15"/>
<dbReference type="EMBL" id="CASHTH010003693">
    <property type="protein sequence ID" value="CAI8048040.1"/>
    <property type="molecule type" value="Genomic_DNA"/>
</dbReference>
<gene>
    <name evidence="18" type="ORF">GBAR_LOCUS26543</name>
</gene>
<evidence type="ECO:0000256" key="17">
    <source>
        <dbReference type="SAM" id="Phobius"/>
    </source>
</evidence>
<feature type="region of interest" description="Disordered" evidence="16">
    <location>
        <begin position="595"/>
        <end position="668"/>
    </location>
</feature>
<feature type="compositionally biased region" description="Pro residues" evidence="16">
    <location>
        <begin position="452"/>
        <end position="463"/>
    </location>
</feature>
<feature type="transmembrane region" description="Helical" evidence="17">
    <location>
        <begin position="38"/>
        <end position="58"/>
    </location>
</feature>
<evidence type="ECO:0000256" key="8">
    <source>
        <dbReference type="ARBA" id="ARBA00022692"/>
    </source>
</evidence>
<keyword evidence="8 17" id="KW-0812">Transmembrane</keyword>
<comment type="subcellular location">
    <subcellularLocation>
        <location evidence="2">Golgi apparatus membrane</location>
        <topology evidence="2">Single-pass type II membrane protein</topology>
    </subcellularLocation>
</comment>
<evidence type="ECO:0000256" key="7">
    <source>
        <dbReference type="ARBA" id="ARBA00022679"/>
    </source>
</evidence>
<keyword evidence="11" id="KW-0333">Golgi apparatus</keyword>
<dbReference type="SUPFAM" id="SSF50044">
    <property type="entry name" value="SH3-domain"/>
    <property type="match status" value="1"/>
</dbReference>
<keyword evidence="19" id="KW-1185">Reference proteome</keyword>
<evidence type="ECO:0000256" key="10">
    <source>
        <dbReference type="ARBA" id="ARBA00022989"/>
    </source>
</evidence>
<dbReference type="GO" id="GO:0047220">
    <property type="term" value="F:galactosylxylosylprotein 3-beta-galactosyltransferase activity"/>
    <property type="evidence" value="ECO:0007669"/>
    <property type="project" value="UniProtKB-EC"/>
</dbReference>
<feature type="region of interest" description="Disordered" evidence="16">
    <location>
        <begin position="445"/>
        <end position="473"/>
    </location>
</feature>
<dbReference type="Gene3D" id="3.90.550.50">
    <property type="match status" value="1"/>
</dbReference>
<evidence type="ECO:0000256" key="6">
    <source>
        <dbReference type="ARBA" id="ARBA00022676"/>
    </source>
</evidence>
<evidence type="ECO:0000256" key="2">
    <source>
        <dbReference type="ARBA" id="ARBA00004323"/>
    </source>
</evidence>
<dbReference type="GO" id="GO:0006024">
    <property type="term" value="P:glycosaminoglycan biosynthetic process"/>
    <property type="evidence" value="ECO:0007669"/>
    <property type="project" value="UniProtKB-ARBA"/>
</dbReference>
<evidence type="ECO:0000256" key="5">
    <source>
        <dbReference type="ARBA" id="ARBA00008661"/>
    </source>
</evidence>
<comment type="similarity">
    <text evidence="5">Belongs to the glycosyltransferase 31 family.</text>
</comment>
<dbReference type="InterPro" id="IPR002659">
    <property type="entry name" value="Glyco_trans_31"/>
</dbReference>
<sequence length="668" mass="74788">MTSIQLLGGKQKLLTIQVANLVHIQSIINWARLLKKSAGFTVALLTSLCVLVYLFTHFHDRINGSPSNTGSDYEVWSPPATCQDCFLSKPIDLGLLEQHLLLVLIHAKADDRTRRDAIRQTWVSDYRGLLNPPVQYRFVIGAHNLGLEELKRLLAESERFGDVIIMDDIPDSEADLTRRTLDSFSLVLQTLKFKYILKCDDDTFVDLPRIATELQRRQYHARFYWGFIMGHNKVHSYGRYKEVGWSLCDFYLPYAAGGGYVISRDLVELLHENRDSLKRYSCEDVSLGAWLAPYNIERRHDTRFNTESRSRGCKSVFMVSHKVSAGDMFQMYESLQLDGTLCAASRQWYIRLHCPLSLAVCSRAPEDRRDLCCSAERSEIDTVKGCRTYLRSVFVELNQPHAAVQPLIPQQVDDGWCEGTKLNGKIGMFPDNFVKLRPVTTPAAAVSKPATKAPPPDPAPSQPPIIARSAGQVNKTRRAKVSFSYAAENTDELSLMPGQSLVAHTTPTSTGHPTEHPPEQTGQILEHPDPSHWTAPAVKEKTNKTGGCRDLVSFQPSPRNCEQDRVGLLRVPINVWVVGPRVNRARCRECRRMGVGHKSRRRQRGGGRGSLAEGDQTEEEEGQSKLPPSASTPHPPPATVARKAEENRLPPRMASKPSFGSETEATTS</sequence>
<proteinExistence type="inferred from homology"/>
<organism evidence="18 19">
    <name type="scientific">Geodia barretti</name>
    <name type="common">Barrett's horny sponge</name>
    <dbReference type="NCBI Taxonomy" id="519541"/>
    <lineage>
        <taxon>Eukaryota</taxon>
        <taxon>Metazoa</taxon>
        <taxon>Porifera</taxon>
        <taxon>Demospongiae</taxon>
        <taxon>Heteroscleromorpha</taxon>
        <taxon>Tetractinellida</taxon>
        <taxon>Astrophorina</taxon>
        <taxon>Geodiidae</taxon>
        <taxon>Geodia</taxon>
    </lineage>
</organism>
<feature type="compositionally biased region" description="Basic residues" evidence="16">
    <location>
        <begin position="595"/>
        <end position="605"/>
    </location>
</feature>
<dbReference type="GO" id="GO:0006493">
    <property type="term" value="P:protein O-linked glycosylation"/>
    <property type="evidence" value="ECO:0007669"/>
    <property type="project" value="TreeGrafter"/>
</dbReference>
<reference evidence="18" key="1">
    <citation type="submission" date="2023-03" db="EMBL/GenBank/DDBJ databases">
        <authorList>
            <person name="Steffen K."/>
            <person name="Cardenas P."/>
        </authorList>
    </citation>
    <scope>NUCLEOTIDE SEQUENCE</scope>
</reference>
<evidence type="ECO:0000256" key="12">
    <source>
        <dbReference type="ARBA" id="ARBA00023136"/>
    </source>
</evidence>
<keyword evidence="10 17" id="KW-1133">Transmembrane helix</keyword>